<dbReference type="InterPro" id="IPR001041">
    <property type="entry name" value="2Fe-2S_ferredoxin-type"/>
</dbReference>
<dbReference type="InterPro" id="IPR036683">
    <property type="entry name" value="CO_DH_flav_C_dom_sf"/>
</dbReference>
<organism evidence="8 9">
    <name type="scientific">Leptothrix discophora</name>
    <dbReference type="NCBI Taxonomy" id="89"/>
    <lineage>
        <taxon>Bacteria</taxon>
        <taxon>Pseudomonadati</taxon>
        <taxon>Pseudomonadota</taxon>
        <taxon>Betaproteobacteria</taxon>
        <taxon>Burkholderiales</taxon>
        <taxon>Sphaerotilaceae</taxon>
        <taxon>Leptothrix</taxon>
    </lineage>
</organism>
<dbReference type="PANTHER" id="PTHR45444:SF3">
    <property type="entry name" value="XANTHINE DEHYDROGENASE"/>
    <property type="match status" value="1"/>
</dbReference>
<protein>
    <submittedName>
        <fullName evidence="8">Xanthine dehydrogenase small subunit</fullName>
        <ecNumber evidence="8">1.17.1.4</ecNumber>
    </submittedName>
</protein>
<dbReference type="Pfam" id="PF03450">
    <property type="entry name" value="CO_deh_flav_C"/>
    <property type="match status" value="1"/>
</dbReference>
<dbReference type="InterPro" id="IPR016169">
    <property type="entry name" value="FAD-bd_PCMH_sub2"/>
</dbReference>
<keyword evidence="5" id="KW-0408">Iron</keyword>
<dbReference type="Gene3D" id="3.10.20.30">
    <property type="match status" value="1"/>
</dbReference>
<dbReference type="InterPro" id="IPR002346">
    <property type="entry name" value="Mopterin_DH_FAD-bd"/>
</dbReference>
<gene>
    <name evidence="8" type="primary">xdhA</name>
    <name evidence="8" type="ORF">Q8X39_20285</name>
</gene>
<evidence type="ECO:0000256" key="5">
    <source>
        <dbReference type="ARBA" id="ARBA00023004"/>
    </source>
</evidence>
<dbReference type="SUPFAM" id="SSF54292">
    <property type="entry name" value="2Fe-2S ferredoxin-like"/>
    <property type="match status" value="1"/>
</dbReference>
<dbReference type="PROSITE" id="PS00197">
    <property type="entry name" value="2FE2S_FER_1"/>
    <property type="match status" value="1"/>
</dbReference>
<dbReference type="InterPro" id="IPR014307">
    <property type="entry name" value="Xanthine_DH_ssu"/>
</dbReference>
<name>A0ABT9G927_LEPDI</name>
<dbReference type="PROSITE" id="PS51387">
    <property type="entry name" value="FAD_PCMH"/>
    <property type="match status" value="1"/>
</dbReference>
<dbReference type="InterPro" id="IPR016208">
    <property type="entry name" value="Ald_Oxase/xanthine_DH-like"/>
</dbReference>
<dbReference type="SUPFAM" id="SSF56176">
    <property type="entry name" value="FAD-binding/transporter-associated domain-like"/>
    <property type="match status" value="1"/>
</dbReference>
<dbReference type="Pfam" id="PF00111">
    <property type="entry name" value="Fer2"/>
    <property type="match status" value="1"/>
</dbReference>
<dbReference type="CDD" id="cd00207">
    <property type="entry name" value="fer2"/>
    <property type="match status" value="1"/>
</dbReference>
<dbReference type="EC" id="1.17.1.4" evidence="8"/>
<dbReference type="InterPro" id="IPR036318">
    <property type="entry name" value="FAD-bd_PCMH-like_sf"/>
</dbReference>
<dbReference type="NCBIfam" id="TIGR02963">
    <property type="entry name" value="xanthine_xdhA"/>
    <property type="match status" value="1"/>
</dbReference>
<dbReference type="PANTHER" id="PTHR45444">
    <property type="entry name" value="XANTHINE DEHYDROGENASE"/>
    <property type="match status" value="1"/>
</dbReference>
<dbReference type="Gene3D" id="1.10.150.120">
    <property type="entry name" value="[2Fe-2S]-binding domain"/>
    <property type="match status" value="1"/>
</dbReference>
<evidence type="ECO:0000256" key="3">
    <source>
        <dbReference type="ARBA" id="ARBA00022827"/>
    </source>
</evidence>
<evidence type="ECO:0000256" key="1">
    <source>
        <dbReference type="ARBA" id="ARBA00022630"/>
    </source>
</evidence>
<feature type="domain" description="FAD-binding PCMH-type" evidence="7">
    <location>
        <begin position="224"/>
        <end position="397"/>
    </location>
</feature>
<comment type="caution">
    <text evidence="8">The sequence shown here is derived from an EMBL/GenBank/DDBJ whole genome shotgun (WGS) entry which is preliminary data.</text>
</comment>
<reference evidence="8 9" key="1">
    <citation type="submission" date="2023-08" db="EMBL/GenBank/DDBJ databases">
        <authorList>
            <person name="Roldan D.M."/>
            <person name="Menes R.J."/>
        </authorList>
    </citation>
    <scope>NUCLEOTIDE SEQUENCE [LARGE SCALE GENOMIC DNA]</scope>
    <source>
        <strain evidence="8 9">CCM 2812</strain>
    </source>
</reference>
<dbReference type="InterPro" id="IPR002888">
    <property type="entry name" value="2Fe-2S-bd"/>
</dbReference>
<dbReference type="Pfam" id="PF01799">
    <property type="entry name" value="Fer2_2"/>
    <property type="match status" value="1"/>
</dbReference>
<dbReference type="Gene3D" id="3.30.390.50">
    <property type="entry name" value="CO dehydrogenase flavoprotein, C-terminal domain"/>
    <property type="match status" value="1"/>
</dbReference>
<evidence type="ECO:0000256" key="4">
    <source>
        <dbReference type="ARBA" id="ARBA00023002"/>
    </source>
</evidence>
<dbReference type="Gene3D" id="3.30.43.10">
    <property type="entry name" value="Uridine Diphospho-n-acetylenolpyruvylglucosamine Reductase, domain 2"/>
    <property type="match status" value="1"/>
</dbReference>
<dbReference type="Pfam" id="PF00941">
    <property type="entry name" value="FAD_binding_5"/>
    <property type="match status" value="1"/>
</dbReference>
<proteinExistence type="predicted"/>
<accession>A0ABT9G927</accession>
<dbReference type="InterPro" id="IPR005107">
    <property type="entry name" value="CO_DH_flav_C"/>
</dbReference>
<dbReference type="InterPro" id="IPR016166">
    <property type="entry name" value="FAD-bd_PCMH"/>
</dbReference>
<dbReference type="Proteomes" id="UP001235760">
    <property type="component" value="Unassembled WGS sequence"/>
</dbReference>
<dbReference type="InterPro" id="IPR012675">
    <property type="entry name" value="Beta-grasp_dom_sf"/>
</dbReference>
<dbReference type="SMART" id="SM01092">
    <property type="entry name" value="CO_deh_flav_C"/>
    <property type="match status" value="1"/>
</dbReference>
<keyword evidence="3" id="KW-0274">FAD</keyword>
<evidence type="ECO:0000256" key="2">
    <source>
        <dbReference type="ARBA" id="ARBA00022723"/>
    </source>
</evidence>
<evidence type="ECO:0000259" key="7">
    <source>
        <dbReference type="PROSITE" id="PS51387"/>
    </source>
</evidence>
<evidence type="ECO:0000313" key="9">
    <source>
        <dbReference type="Proteomes" id="UP001235760"/>
    </source>
</evidence>
<dbReference type="InterPro" id="IPR036010">
    <property type="entry name" value="2Fe-2S_ferredoxin-like_sf"/>
</dbReference>
<keyword evidence="4 8" id="KW-0560">Oxidoreductase</keyword>
<dbReference type="EMBL" id="JAUZEE010000019">
    <property type="protein sequence ID" value="MDP4302980.1"/>
    <property type="molecule type" value="Genomic_DNA"/>
</dbReference>
<dbReference type="PIRSF" id="PIRSF036557">
    <property type="entry name" value="XdhA_RC"/>
    <property type="match status" value="1"/>
</dbReference>
<dbReference type="InterPro" id="IPR036884">
    <property type="entry name" value="2Fe-2S-bd_dom_sf"/>
</dbReference>
<keyword evidence="9" id="KW-1185">Reference proteome</keyword>
<dbReference type="InterPro" id="IPR006058">
    <property type="entry name" value="2Fe2S_fd_BS"/>
</dbReference>
<evidence type="ECO:0000259" key="6">
    <source>
        <dbReference type="PROSITE" id="PS51085"/>
    </source>
</evidence>
<keyword evidence="1" id="KW-0285">Flavoprotein</keyword>
<dbReference type="SUPFAM" id="SSF47741">
    <property type="entry name" value="CO dehydrogenase ISP C-domain like"/>
    <property type="match status" value="1"/>
</dbReference>
<dbReference type="SUPFAM" id="SSF55447">
    <property type="entry name" value="CO dehydrogenase flavoprotein C-terminal domain-like"/>
    <property type="match status" value="1"/>
</dbReference>
<sequence length="533" mass="56670">MTMTRPIRFIHRGEITQPGDVPTTRSLLDWLREDARGCGTKEGCNEGDCGACTVLVAELASEQDRATPGATLVGTGADTLRLRNLNACLAFLPTLDGKAVIPVEDLPRACGLPTGTPHPAQQALVDCHGSQCGFCTPGFVMTMATVHERQCNAGQPADRATLADDLAGNLCRCTGYRPILDAAERLGQPGAARLDAAALAALAAQLRELAQDPPLHHAAVHPAWPGRIAHFHAPRSLDELAALRAAEPGARLLAGATDIGLWVNKQFRELDTLLYVGEVAEMKRIERRDGSLWIGAAASLEDAWAALAGLDAELTDAWKRFASPPVRHAGTLGGNIANGSPIGDGPPTLLALDAMLHMRCGEVARSLPIDRFYLSYGVNALHPGELLVAMDVPLPQPGTALRGWKVSKRIDSDISTVYGAFALRLDERGHVAHVRLAWGGLAATARRASQAEAAMLGQPWNAATLAAAQAALAAEFQPLTDLRATAGYRQRIAANLLHRLWLETRPDAPLDPCTTRLRLAPAASGQPRTQEAA</sequence>
<dbReference type="Gene3D" id="3.30.465.10">
    <property type="match status" value="1"/>
</dbReference>
<dbReference type="InterPro" id="IPR012175">
    <property type="entry name" value="Xanth_DH_ssu_bac"/>
</dbReference>
<keyword evidence="2" id="KW-0479">Metal-binding</keyword>
<feature type="domain" description="2Fe-2S ferredoxin-type" evidence="6">
    <location>
        <begin position="5"/>
        <end position="106"/>
    </location>
</feature>
<dbReference type="InterPro" id="IPR016167">
    <property type="entry name" value="FAD-bd_PCMH_sub1"/>
</dbReference>
<evidence type="ECO:0000313" key="8">
    <source>
        <dbReference type="EMBL" id="MDP4302980.1"/>
    </source>
</evidence>
<dbReference type="PROSITE" id="PS51085">
    <property type="entry name" value="2FE2S_FER_2"/>
    <property type="match status" value="1"/>
</dbReference>
<dbReference type="GO" id="GO:0004854">
    <property type="term" value="F:xanthine dehydrogenase activity"/>
    <property type="evidence" value="ECO:0007669"/>
    <property type="project" value="UniProtKB-EC"/>
</dbReference>